<evidence type="ECO:0000259" key="3">
    <source>
        <dbReference type="Pfam" id="PF00155"/>
    </source>
</evidence>
<dbReference type="InterPro" id="IPR050478">
    <property type="entry name" value="Ethylene_sulfur-biosynth"/>
</dbReference>
<name>A0A8C4UZ31_FALTI</name>
<accession>A0A8C4UZ31</accession>
<dbReference type="Gene3D" id="3.90.1150.10">
    <property type="entry name" value="Aspartate Aminotransferase, domain 1"/>
    <property type="match status" value="1"/>
</dbReference>
<feature type="domain" description="Aminotransferase class I/classII large" evidence="3">
    <location>
        <begin position="312"/>
        <end position="573"/>
    </location>
</feature>
<organism evidence="4 5">
    <name type="scientific">Falco tinnunculus</name>
    <name type="common">Common kestrel</name>
    <dbReference type="NCBI Taxonomy" id="100819"/>
    <lineage>
        <taxon>Eukaryota</taxon>
        <taxon>Metazoa</taxon>
        <taxon>Chordata</taxon>
        <taxon>Craniata</taxon>
        <taxon>Vertebrata</taxon>
        <taxon>Euteleostomi</taxon>
        <taxon>Archelosauria</taxon>
        <taxon>Archosauria</taxon>
        <taxon>Dinosauria</taxon>
        <taxon>Saurischia</taxon>
        <taxon>Theropoda</taxon>
        <taxon>Coelurosauria</taxon>
        <taxon>Aves</taxon>
        <taxon>Neognathae</taxon>
        <taxon>Neoaves</taxon>
        <taxon>Telluraves</taxon>
        <taxon>Australaves</taxon>
        <taxon>Falconiformes</taxon>
        <taxon>Falconidae</taxon>
        <taxon>Falco</taxon>
    </lineage>
</organism>
<feature type="compositionally biased region" description="Low complexity" evidence="2">
    <location>
        <begin position="70"/>
        <end position="86"/>
    </location>
</feature>
<evidence type="ECO:0000256" key="1">
    <source>
        <dbReference type="ARBA" id="ARBA00022898"/>
    </source>
</evidence>
<feature type="compositionally biased region" description="Low complexity" evidence="2">
    <location>
        <begin position="99"/>
        <end position="111"/>
    </location>
</feature>
<dbReference type="Proteomes" id="UP000694562">
    <property type="component" value="Unplaced"/>
</dbReference>
<dbReference type="CDD" id="cd00609">
    <property type="entry name" value="AAT_like"/>
    <property type="match status" value="1"/>
</dbReference>
<proteinExistence type="predicted"/>
<dbReference type="PRINTS" id="PR00753">
    <property type="entry name" value="ACCSYNTHASE"/>
</dbReference>
<dbReference type="InterPro" id="IPR004839">
    <property type="entry name" value="Aminotransferase_I/II_large"/>
</dbReference>
<keyword evidence="5" id="KW-1185">Reference proteome</keyword>
<evidence type="ECO:0000256" key="2">
    <source>
        <dbReference type="SAM" id="MobiDB-lite"/>
    </source>
</evidence>
<dbReference type="SUPFAM" id="SSF53383">
    <property type="entry name" value="PLP-dependent transferases"/>
    <property type="match status" value="1"/>
</dbReference>
<dbReference type="GO" id="GO:0008483">
    <property type="term" value="F:transaminase activity"/>
    <property type="evidence" value="ECO:0007669"/>
    <property type="project" value="TreeGrafter"/>
</dbReference>
<evidence type="ECO:0000313" key="4">
    <source>
        <dbReference type="Ensembl" id="ENSFTIP00000019626.1"/>
    </source>
</evidence>
<feature type="compositionally biased region" description="Basic and acidic residues" evidence="2">
    <location>
        <begin position="133"/>
        <end position="149"/>
    </location>
</feature>
<feature type="region of interest" description="Disordered" evidence="2">
    <location>
        <begin position="46"/>
        <end position="223"/>
    </location>
</feature>
<keyword evidence="1" id="KW-0663">Pyridoxal phosphate</keyword>
<dbReference type="PANTHER" id="PTHR43795">
    <property type="entry name" value="BIFUNCTIONAL ASPARTATE AMINOTRANSFERASE AND GLUTAMATE/ASPARTATE-PREPHENATE AMINOTRANSFERASE-RELATED"/>
    <property type="match status" value="1"/>
</dbReference>
<dbReference type="AlphaFoldDB" id="A0A8C4UZ31"/>
<dbReference type="InterPro" id="IPR015421">
    <property type="entry name" value="PyrdxlP-dep_Trfase_major"/>
</dbReference>
<protein>
    <recommendedName>
        <fullName evidence="3">Aminotransferase class I/classII large domain-containing protein</fullName>
    </recommendedName>
</protein>
<dbReference type="GO" id="GO:0006520">
    <property type="term" value="P:amino acid metabolic process"/>
    <property type="evidence" value="ECO:0007669"/>
    <property type="project" value="TreeGrafter"/>
</dbReference>
<evidence type="ECO:0000313" key="5">
    <source>
        <dbReference type="Proteomes" id="UP000694562"/>
    </source>
</evidence>
<reference evidence="4" key="1">
    <citation type="submission" date="2025-08" db="UniProtKB">
        <authorList>
            <consortium name="Ensembl"/>
        </authorList>
    </citation>
    <scope>IDENTIFICATION</scope>
</reference>
<dbReference type="OrthoDB" id="7042322at2759"/>
<dbReference type="InterPro" id="IPR015424">
    <property type="entry name" value="PyrdxlP-dep_Trfase"/>
</dbReference>
<dbReference type="InterPro" id="IPR015422">
    <property type="entry name" value="PyrdxlP-dep_Trfase_small"/>
</dbReference>
<dbReference type="Gene3D" id="3.40.640.10">
    <property type="entry name" value="Type I PLP-dependent aspartate aminotransferase-like (Major domain)"/>
    <property type="match status" value="1"/>
</dbReference>
<dbReference type="PANTHER" id="PTHR43795:SF51">
    <property type="entry name" value="AMINOTRANSFERASE CLASS I_CLASSII DOMAIN-CONTAINING PROTEIN"/>
    <property type="match status" value="1"/>
</dbReference>
<reference evidence="4" key="2">
    <citation type="submission" date="2025-09" db="UniProtKB">
        <authorList>
            <consortium name="Ensembl"/>
        </authorList>
    </citation>
    <scope>IDENTIFICATION</scope>
</reference>
<dbReference type="Ensembl" id="ENSFTIT00000020437.1">
    <property type="protein sequence ID" value="ENSFTIP00000019626.1"/>
    <property type="gene ID" value="ENSFTIG00000012834.1"/>
</dbReference>
<dbReference type="Pfam" id="PF00155">
    <property type="entry name" value="Aminotran_1_2"/>
    <property type="match status" value="1"/>
</dbReference>
<dbReference type="GO" id="GO:0030170">
    <property type="term" value="F:pyridoxal phosphate binding"/>
    <property type="evidence" value="ECO:0007669"/>
    <property type="project" value="InterPro"/>
</dbReference>
<feature type="compositionally biased region" description="Gly residues" evidence="2">
    <location>
        <begin position="120"/>
        <end position="131"/>
    </location>
</feature>
<sequence>MPKRHFLFLKDKNVLQLKSRGLNISVESNTCSQCVETYFFLRPPGENTAAASHRRPPRPAAPQQKLVPGASRRAPAAAEPRAAPSALYGRGAGGRPRHAAAAPRGPAAAGPLPRPRRGAGGRLPAGRGGGTLRDPRAARWWAAEDERRPGGRGCRGAPGPGPVCPRRPHRRRRPGAAGRGLRPLRGRPVRSGAQPAGAGGGRARGPGPESCRAGGAGAGGPAGACRPRSGALSSCRPLQGILNLGTSENKLCFDLIEERVSAAGPRPLTGAGRGFDSESDVNFLDCQFSLLEYKEIMAHEKCSFHFLIFLDGYLIPAPYYGGINSKTWLYGGIQPVHVPLFSEVNGFSLKVHKLPRCILASHWFDVVVFTLILINPRNPLGDIYPAQLLKECLEFAHRFEYELHVIMDEIYMLSVYDDTAFTSVLSLEFLILSSTHDFGMSGIRVGVLYTTNQEIRKAVNQLAVFHSCPGPVQHILSQFLRDRDWLDNVFFPTTKKRLKEAQNILVDGLADVGIPILKSSAGLYVWADFRKFLKSQTFEAELELWQKLLDKKLLISPGKAFYCYEPGWFRLVFSDSVDKIYLCKWSLFPSVFPFCRYSET</sequence>